<name>A0ABN3Q9R5_9ACTN</name>
<evidence type="ECO:0008006" key="4">
    <source>
        <dbReference type="Google" id="ProtNLM"/>
    </source>
</evidence>
<organism evidence="2 3">
    <name type="scientific">Streptomyces axinellae</name>
    <dbReference type="NCBI Taxonomy" id="552788"/>
    <lineage>
        <taxon>Bacteria</taxon>
        <taxon>Bacillati</taxon>
        <taxon>Actinomycetota</taxon>
        <taxon>Actinomycetes</taxon>
        <taxon>Kitasatosporales</taxon>
        <taxon>Streptomycetaceae</taxon>
        <taxon>Streptomyces</taxon>
    </lineage>
</organism>
<reference evidence="2 3" key="1">
    <citation type="journal article" date="2019" name="Int. J. Syst. Evol. Microbiol.">
        <title>The Global Catalogue of Microorganisms (GCM) 10K type strain sequencing project: providing services to taxonomists for standard genome sequencing and annotation.</title>
        <authorList>
            <consortium name="The Broad Institute Genomics Platform"/>
            <consortium name="The Broad Institute Genome Sequencing Center for Infectious Disease"/>
            <person name="Wu L."/>
            <person name="Ma J."/>
        </authorList>
    </citation>
    <scope>NUCLEOTIDE SEQUENCE [LARGE SCALE GENOMIC DNA]</scope>
    <source>
        <strain evidence="2 3">JCM 16373</strain>
    </source>
</reference>
<comment type="caution">
    <text evidence="2">The sequence shown here is derived from an EMBL/GenBank/DDBJ whole genome shotgun (WGS) entry which is preliminary data.</text>
</comment>
<evidence type="ECO:0000313" key="2">
    <source>
        <dbReference type="EMBL" id="GAA2619810.1"/>
    </source>
</evidence>
<sequence length="59" mass="6645">MGLADQFKEKAEQLQHKAKGKKDDSSKGSAQQGDRTQEMKDKAQGKAKEKAKDWTDENH</sequence>
<proteinExistence type="predicted"/>
<feature type="region of interest" description="Disordered" evidence="1">
    <location>
        <begin position="1"/>
        <end position="59"/>
    </location>
</feature>
<keyword evidence="3" id="KW-1185">Reference proteome</keyword>
<evidence type="ECO:0000256" key="1">
    <source>
        <dbReference type="SAM" id="MobiDB-lite"/>
    </source>
</evidence>
<protein>
    <recommendedName>
        <fullName evidence="4">CsbD family protein</fullName>
    </recommendedName>
</protein>
<accession>A0ABN3Q9R5</accession>
<feature type="compositionally biased region" description="Basic and acidic residues" evidence="1">
    <location>
        <begin position="35"/>
        <end position="59"/>
    </location>
</feature>
<feature type="compositionally biased region" description="Basic and acidic residues" evidence="1">
    <location>
        <begin position="1"/>
        <end position="26"/>
    </location>
</feature>
<gene>
    <name evidence="2" type="ORF">GCM10009863_37250</name>
</gene>
<dbReference type="Proteomes" id="UP001501447">
    <property type="component" value="Unassembled WGS sequence"/>
</dbReference>
<evidence type="ECO:0000313" key="3">
    <source>
        <dbReference type="Proteomes" id="UP001501447"/>
    </source>
</evidence>
<dbReference type="EMBL" id="BAAARJ010000011">
    <property type="protein sequence ID" value="GAA2619810.1"/>
    <property type="molecule type" value="Genomic_DNA"/>
</dbReference>
<dbReference type="RefSeq" id="WP_344567355.1">
    <property type="nucleotide sequence ID" value="NZ_BAAARJ010000011.1"/>
</dbReference>